<keyword evidence="1" id="KW-0472">Membrane</keyword>
<feature type="transmembrane region" description="Helical" evidence="1">
    <location>
        <begin position="97"/>
        <end position="120"/>
    </location>
</feature>
<keyword evidence="1" id="KW-1133">Transmembrane helix</keyword>
<evidence type="ECO:0000313" key="3">
    <source>
        <dbReference type="Proteomes" id="UP001175271"/>
    </source>
</evidence>
<sequence>MPLCYPTYYVGPFDHYNPQYMCCCGSMHARKAAFYAACLAMAVVVLSLIGIAVSFSICGVHSVNVSLGVIAFIGLLCILLMFEGLRKEAEEMLVPPLILSVAFMAVKLMALVIVLVTTVFPNNPVGHYIMSLEYVDGDLTSLRFVCGAIAVVIVLVFAVVTWFMRITFLCYRYFTDLNEYRANLVVGSEVVVYLALRRNPELGVDVRRPHIQDPLEVRQSTTDLC</sequence>
<feature type="transmembrane region" description="Helical" evidence="1">
    <location>
        <begin position="63"/>
        <end position="85"/>
    </location>
</feature>
<evidence type="ECO:0000313" key="2">
    <source>
        <dbReference type="EMBL" id="KAK0416180.1"/>
    </source>
</evidence>
<gene>
    <name evidence="2" type="ORF">QR680_012331</name>
</gene>
<dbReference type="AlphaFoldDB" id="A0AA39M0K6"/>
<protein>
    <submittedName>
        <fullName evidence="2">Uncharacterized protein</fullName>
    </submittedName>
</protein>
<comment type="caution">
    <text evidence="2">The sequence shown here is derived from an EMBL/GenBank/DDBJ whole genome shotgun (WGS) entry which is preliminary data.</text>
</comment>
<reference evidence="2" key="1">
    <citation type="submission" date="2023-06" db="EMBL/GenBank/DDBJ databases">
        <title>Genomic analysis of the entomopathogenic nematode Steinernema hermaphroditum.</title>
        <authorList>
            <person name="Schwarz E.M."/>
            <person name="Heppert J.K."/>
            <person name="Baniya A."/>
            <person name="Schwartz H.T."/>
            <person name="Tan C.-H."/>
            <person name="Antoshechkin I."/>
            <person name="Sternberg P.W."/>
            <person name="Goodrich-Blair H."/>
            <person name="Dillman A.R."/>
        </authorList>
    </citation>
    <scope>NUCLEOTIDE SEQUENCE</scope>
    <source>
        <strain evidence="2">PS9179</strain>
        <tissue evidence="2">Whole animal</tissue>
    </source>
</reference>
<organism evidence="2 3">
    <name type="scientific">Steinernema hermaphroditum</name>
    <dbReference type="NCBI Taxonomy" id="289476"/>
    <lineage>
        <taxon>Eukaryota</taxon>
        <taxon>Metazoa</taxon>
        <taxon>Ecdysozoa</taxon>
        <taxon>Nematoda</taxon>
        <taxon>Chromadorea</taxon>
        <taxon>Rhabditida</taxon>
        <taxon>Tylenchina</taxon>
        <taxon>Panagrolaimomorpha</taxon>
        <taxon>Strongyloidoidea</taxon>
        <taxon>Steinernematidae</taxon>
        <taxon>Steinernema</taxon>
    </lineage>
</organism>
<proteinExistence type="predicted"/>
<accession>A0AA39M0K6</accession>
<name>A0AA39M0K6_9BILA</name>
<keyword evidence="3" id="KW-1185">Reference proteome</keyword>
<feature type="transmembrane region" description="Helical" evidence="1">
    <location>
        <begin position="34"/>
        <end position="57"/>
    </location>
</feature>
<dbReference type="EMBL" id="JAUCMV010000002">
    <property type="protein sequence ID" value="KAK0416180.1"/>
    <property type="molecule type" value="Genomic_DNA"/>
</dbReference>
<evidence type="ECO:0000256" key="1">
    <source>
        <dbReference type="SAM" id="Phobius"/>
    </source>
</evidence>
<keyword evidence="1" id="KW-0812">Transmembrane</keyword>
<feature type="transmembrane region" description="Helical" evidence="1">
    <location>
        <begin position="140"/>
        <end position="164"/>
    </location>
</feature>
<dbReference type="Proteomes" id="UP001175271">
    <property type="component" value="Unassembled WGS sequence"/>
</dbReference>
<dbReference type="PANTHER" id="PTHR34851:SF5">
    <property type="entry name" value="MARVEL DOMAIN-CONTAINING PROTEIN"/>
    <property type="match status" value="1"/>
</dbReference>
<dbReference type="PANTHER" id="PTHR34851">
    <property type="entry name" value="PROTEIN CBG05235-RELATED"/>
    <property type="match status" value="1"/>
</dbReference>